<dbReference type="Proteomes" id="UP000803884">
    <property type="component" value="Unassembled WGS sequence"/>
</dbReference>
<dbReference type="Gene3D" id="3.60.15.10">
    <property type="entry name" value="Ribonuclease Z/Hydroxyacylglutathione hydrolase-like"/>
    <property type="match status" value="1"/>
</dbReference>
<name>A0AB34K9H3_9PEZI</name>
<dbReference type="InterPro" id="IPR044528">
    <property type="entry name" value="POD-like_MBL-fold"/>
</dbReference>
<gene>
    <name evidence="3" type="ORF">WHR41_09553</name>
</gene>
<dbReference type="FunFam" id="3.60.15.10:FF:000033">
    <property type="entry name" value="MBL fold metallo-hydrolase"/>
    <property type="match status" value="1"/>
</dbReference>
<dbReference type="CDD" id="cd07724">
    <property type="entry name" value="POD-like_MBL-fold"/>
    <property type="match status" value="1"/>
</dbReference>
<dbReference type="SUPFAM" id="SSF56281">
    <property type="entry name" value="Metallo-hydrolase/oxidoreductase"/>
    <property type="match status" value="1"/>
</dbReference>
<sequence length="392" mass="43643">MAKNNTMKPLSLFMRSSAQTLRLGSPPLSLSLGASYHYRHSLHISTAIPGVIQPTKRFTAAYCASHPFRHNSIRTFSPLGHTQANTSSTINECLSSHLAEPIVHDFFDKTTGSWQYVVADPAKSAAVIIDPVLDYDPAIGKISTKSADVLFNLVVDKGYKIDMILETHAHADHMTAASYLQQRLSQECGQKPAICIGCRIKQVQEMFGARYNIPAKDYEGVFDKLWEDDETFQIGNLTAQVLHLPGHTPDHVGYKIGNNVFVGDSVFNIDLGSARADFPGGSAEAIFNSGRKLFLLPEDTKIWIGHDYPPEGRDKPVPFMTVKQQKEKNKHLKDGTAKYEFIEMRRTRDETLASPRLLHASLQMNIRAGRLPRPTASGERMLQIPVEAEVSW</sequence>
<dbReference type="GeneID" id="96010994"/>
<dbReference type="GO" id="GO:0070813">
    <property type="term" value="P:hydrogen sulfide metabolic process"/>
    <property type="evidence" value="ECO:0007669"/>
    <property type="project" value="TreeGrafter"/>
</dbReference>
<evidence type="ECO:0000256" key="1">
    <source>
        <dbReference type="ARBA" id="ARBA00022723"/>
    </source>
</evidence>
<dbReference type="EMBL" id="JAAQHG020000172">
    <property type="protein sequence ID" value="KAL1581772.1"/>
    <property type="molecule type" value="Genomic_DNA"/>
</dbReference>
<keyword evidence="1" id="KW-0479">Metal-binding</keyword>
<dbReference type="SMART" id="SM00849">
    <property type="entry name" value="Lactamase_B"/>
    <property type="match status" value="1"/>
</dbReference>
<proteinExistence type="predicted"/>
<dbReference type="RefSeq" id="XP_069224881.1">
    <property type="nucleotide sequence ID" value="XM_069378156.1"/>
</dbReference>
<organism evidence="3 4">
    <name type="scientific">Cladosporium halotolerans</name>
    <dbReference type="NCBI Taxonomy" id="1052096"/>
    <lineage>
        <taxon>Eukaryota</taxon>
        <taxon>Fungi</taxon>
        <taxon>Dikarya</taxon>
        <taxon>Ascomycota</taxon>
        <taxon>Pezizomycotina</taxon>
        <taxon>Dothideomycetes</taxon>
        <taxon>Dothideomycetidae</taxon>
        <taxon>Cladosporiales</taxon>
        <taxon>Cladosporiaceae</taxon>
        <taxon>Cladosporium</taxon>
    </lineage>
</organism>
<evidence type="ECO:0000313" key="4">
    <source>
        <dbReference type="Proteomes" id="UP000803884"/>
    </source>
</evidence>
<dbReference type="InterPro" id="IPR051682">
    <property type="entry name" value="Mito_Persulfide_Diox"/>
</dbReference>
<dbReference type="InterPro" id="IPR036866">
    <property type="entry name" value="RibonucZ/Hydroxyglut_hydro"/>
</dbReference>
<dbReference type="GO" id="GO:0046872">
    <property type="term" value="F:metal ion binding"/>
    <property type="evidence" value="ECO:0007669"/>
    <property type="project" value="UniProtKB-KW"/>
</dbReference>
<dbReference type="Pfam" id="PF00753">
    <property type="entry name" value="Lactamase_B"/>
    <property type="match status" value="1"/>
</dbReference>
<evidence type="ECO:0000259" key="2">
    <source>
        <dbReference type="SMART" id="SM00849"/>
    </source>
</evidence>
<dbReference type="GO" id="GO:0006749">
    <property type="term" value="P:glutathione metabolic process"/>
    <property type="evidence" value="ECO:0007669"/>
    <property type="project" value="InterPro"/>
</dbReference>
<feature type="domain" description="Metallo-beta-lactamase" evidence="2">
    <location>
        <begin position="112"/>
        <end position="306"/>
    </location>
</feature>
<dbReference type="GO" id="GO:0050313">
    <property type="term" value="F:sulfur dioxygenase activity"/>
    <property type="evidence" value="ECO:0007669"/>
    <property type="project" value="InterPro"/>
</dbReference>
<dbReference type="InterPro" id="IPR001279">
    <property type="entry name" value="Metallo-B-lactamas"/>
</dbReference>
<comment type="caution">
    <text evidence="3">The sequence shown here is derived from an EMBL/GenBank/DDBJ whole genome shotgun (WGS) entry which is preliminary data.</text>
</comment>
<evidence type="ECO:0000313" key="3">
    <source>
        <dbReference type="EMBL" id="KAL1581772.1"/>
    </source>
</evidence>
<dbReference type="PANTHER" id="PTHR43084:SF1">
    <property type="entry name" value="PERSULFIDE DIOXYGENASE ETHE1, MITOCHONDRIAL"/>
    <property type="match status" value="1"/>
</dbReference>
<dbReference type="PANTHER" id="PTHR43084">
    <property type="entry name" value="PERSULFIDE DIOXYGENASE ETHE1"/>
    <property type="match status" value="1"/>
</dbReference>
<dbReference type="AlphaFoldDB" id="A0AB34K9H3"/>
<reference evidence="3 4" key="1">
    <citation type="journal article" date="2020" name="Microbiol. Resour. Announc.">
        <title>Draft Genome Sequence of a Cladosporium Species Isolated from the Mesophotic Ascidian Didemnum maculosum.</title>
        <authorList>
            <person name="Gioti A."/>
            <person name="Siaperas R."/>
            <person name="Nikolaivits E."/>
            <person name="Le Goff G."/>
            <person name="Ouazzani J."/>
            <person name="Kotoulas G."/>
            <person name="Topakas E."/>
        </authorList>
    </citation>
    <scope>NUCLEOTIDE SEQUENCE [LARGE SCALE GENOMIC DNA]</scope>
    <source>
        <strain evidence="3 4">TM138-S3</strain>
    </source>
</reference>
<protein>
    <recommendedName>
        <fullName evidence="2">Metallo-beta-lactamase domain-containing protein</fullName>
    </recommendedName>
</protein>
<accession>A0AB34K9H3</accession>
<keyword evidence="4" id="KW-1185">Reference proteome</keyword>